<feature type="region of interest" description="Disordered" evidence="1">
    <location>
        <begin position="132"/>
        <end position="157"/>
    </location>
</feature>
<reference evidence="3 4" key="1">
    <citation type="submission" date="2019-12" db="EMBL/GenBank/DDBJ databases">
        <title>Genomic-based taxomic classification of the family Erythrobacteraceae.</title>
        <authorList>
            <person name="Xu L."/>
        </authorList>
    </citation>
    <scope>NUCLEOTIDE SEQUENCE [LARGE SCALE GENOMIC DNA]</scope>
    <source>
        <strain evidence="3 4">MCCC 1K01500</strain>
    </source>
</reference>
<accession>A0A6I4SYD4</accession>
<comment type="caution">
    <text evidence="3">The sequence shown here is derived from an EMBL/GenBank/DDBJ whole genome shotgun (WGS) entry which is preliminary data.</text>
</comment>
<dbReference type="Gene3D" id="1.25.40.10">
    <property type="entry name" value="Tetratricopeptide repeat domain"/>
    <property type="match status" value="1"/>
</dbReference>
<evidence type="ECO:0000313" key="3">
    <source>
        <dbReference type="EMBL" id="MXO61055.1"/>
    </source>
</evidence>
<dbReference type="GO" id="GO:0007165">
    <property type="term" value="P:signal transduction"/>
    <property type="evidence" value="ECO:0007669"/>
    <property type="project" value="InterPro"/>
</dbReference>
<dbReference type="Proteomes" id="UP000433652">
    <property type="component" value="Unassembled WGS sequence"/>
</dbReference>
<name>A0A6I4SYD4_9SPHN</name>
<dbReference type="AlphaFoldDB" id="A0A6I4SYD4"/>
<dbReference type="InterPro" id="IPR000157">
    <property type="entry name" value="TIR_dom"/>
</dbReference>
<dbReference type="OrthoDB" id="105971at2"/>
<evidence type="ECO:0000256" key="1">
    <source>
        <dbReference type="SAM" id="MobiDB-lite"/>
    </source>
</evidence>
<dbReference type="Pfam" id="PF13676">
    <property type="entry name" value="TIR_2"/>
    <property type="match status" value="1"/>
</dbReference>
<dbReference type="InterPro" id="IPR035897">
    <property type="entry name" value="Toll_tir_struct_dom_sf"/>
</dbReference>
<sequence>MSGPDIFLSYNRADAARAKQFADALAAEGFSVWWDATLRSGETYDTVTERALEESRAVVVLWSPNSINSRWVRAEATEADRAHKLVPAMIAPCKRPIMFELTQTAELSHWNGDRSDAVWQAFVSDLRRHIGKSGDTPIPAPTSPTSDNGGGGTRHRTGRGAMAIAAVSLALALLVAGVYFLRSSGASAKLTEQPVQVATFAAEGGPAAALLATTMKNTAQEILGDAGYRTLPVEQPDGDAGFALKGTAVATGGRVRVFAQIEHLPSGETVWSGQFEDAEANADLVAVAASVVVAESLNAVRDAEKQDGLKLASKDIAAFIEGGNATAMFSSEKEGRARRIFEELVRRLPGSAHAHAMLALSLNDEPARRTEEIEKAIALDPAAAGAAFDARYIMERGNNADLAKQEDLLLDALRQAPEFPFLSMRECNLLGAVGRLEEAREHCVRAMAMRPTASPIGWRKSLTEDLSGNPGLARETIDRMVRYHPDLPSTQSELFRLYAFGDDPAKALDVLPVIARVAPDATPGELSALEQFVRARISGSAADKSRAASAIAEAVRLGQMQVEFAAPALVLLGQPDAAFGLLDARAAKQARSAPITAFLFGPTMAPLRQDPRFWRFATQAGLVDYWNTRGVWPDFCGTEVPLARCKALAAVTQA</sequence>
<feature type="domain" description="TIR" evidence="2">
    <location>
        <begin position="2"/>
        <end position="130"/>
    </location>
</feature>
<dbReference type="Gene3D" id="3.40.50.10140">
    <property type="entry name" value="Toll/interleukin-1 receptor homology (TIR) domain"/>
    <property type="match status" value="1"/>
</dbReference>
<dbReference type="PROSITE" id="PS50104">
    <property type="entry name" value="TIR"/>
    <property type="match status" value="1"/>
</dbReference>
<evidence type="ECO:0000313" key="4">
    <source>
        <dbReference type="Proteomes" id="UP000433652"/>
    </source>
</evidence>
<dbReference type="RefSeq" id="WP_159797734.1">
    <property type="nucleotide sequence ID" value="NZ_WTYM01000058.1"/>
</dbReference>
<keyword evidence="4" id="KW-1185">Reference proteome</keyword>
<dbReference type="InterPro" id="IPR011990">
    <property type="entry name" value="TPR-like_helical_dom_sf"/>
</dbReference>
<proteinExistence type="predicted"/>
<dbReference type="SUPFAM" id="SSF48452">
    <property type="entry name" value="TPR-like"/>
    <property type="match status" value="1"/>
</dbReference>
<gene>
    <name evidence="3" type="ORF">GRI89_16045</name>
</gene>
<evidence type="ECO:0000259" key="2">
    <source>
        <dbReference type="PROSITE" id="PS50104"/>
    </source>
</evidence>
<protein>
    <submittedName>
        <fullName evidence="3">TIR domain-containing protein</fullName>
    </submittedName>
</protein>
<organism evidence="3 4">
    <name type="scientific">Croceibacterium salegens</name>
    <dbReference type="NCBI Taxonomy" id="1737568"/>
    <lineage>
        <taxon>Bacteria</taxon>
        <taxon>Pseudomonadati</taxon>
        <taxon>Pseudomonadota</taxon>
        <taxon>Alphaproteobacteria</taxon>
        <taxon>Sphingomonadales</taxon>
        <taxon>Erythrobacteraceae</taxon>
        <taxon>Croceibacterium</taxon>
    </lineage>
</organism>
<dbReference type="EMBL" id="WTYM01000058">
    <property type="protein sequence ID" value="MXO61055.1"/>
    <property type="molecule type" value="Genomic_DNA"/>
</dbReference>
<dbReference type="SUPFAM" id="SSF52200">
    <property type="entry name" value="Toll/Interleukin receptor TIR domain"/>
    <property type="match status" value="1"/>
</dbReference>